<dbReference type="HOGENOM" id="CLU_1355873_0_0_1"/>
<evidence type="ECO:0000313" key="2">
    <source>
        <dbReference type="EMBL" id="EFX89202.1"/>
    </source>
</evidence>
<accession>E9FSG1</accession>
<dbReference type="EMBL" id="GL732524">
    <property type="protein sequence ID" value="EFX89202.1"/>
    <property type="molecule type" value="Genomic_DNA"/>
</dbReference>
<organism evidence="2 3">
    <name type="scientific">Daphnia pulex</name>
    <name type="common">Water flea</name>
    <dbReference type="NCBI Taxonomy" id="6669"/>
    <lineage>
        <taxon>Eukaryota</taxon>
        <taxon>Metazoa</taxon>
        <taxon>Ecdysozoa</taxon>
        <taxon>Arthropoda</taxon>
        <taxon>Crustacea</taxon>
        <taxon>Branchiopoda</taxon>
        <taxon>Diplostraca</taxon>
        <taxon>Cladocera</taxon>
        <taxon>Anomopoda</taxon>
        <taxon>Daphniidae</taxon>
        <taxon>Daphnia</taxon>
    </lineage>
</organism>
<dbReference type="InParanoid" id="E9FSG1"/>
<keyword evidence="1" id="KW-1133">Transmembrane helix</keyword>
<dbReference type="KEGG" id="dpx:DAPPUDRAFT_220319"/>
<protein>
    <submittedName>
        <fullName evidence="2">Uncharacterized protein</fullName>
    </submittedName>
</protein>
<name>E9FSG1_DAPPU</name>
<dbReference type="AlphaFoldDB" id="E9FSG1"/>
<reference evidence="2 3" key="1">
    <citation type="journal article" date="2011" name="Science">
        <title>The ecoresponsive genome of Daphnia pulex.</title>
        <authorList>
            <person name="Colbourne J.K."/>
            <person name="Pfrender M.E."/>
            <person name="Gilbert D."/>
            <person name="Thomas W.K."/>
            <person name="Tucker A."/>
            <person name="Oakley T.H."/>
            <person name="Tokishita S."/>
            <person name="Aerts A."/>
            <person name="Arnold G.J."/>
            <person name="Basu M.K."/>
            <person name="Bauer D.J."/>
            <person name="Caceres C.E."/>
            <person name="Carmel L."/>
            <person name="Casola C."/>
            <person name="Choi J.H."/>
            <person name="Detter J.C."/>
            <person name="Dong Q."/>
            <person name="Dusheyko S."/>
            <person name="Eads B.D."/>
            <person name="Frohlich T."/>
            <person name="Geiler-Samerotte K.A."/>
            <person name="Gerlach D."/>
            <person name="Hatcher P."/>
            <person name="Jogdeo S."/>
            <person name="Krijgsveld J."/>
            <person name="Kriventseva E.V."/>
            <person name="Kultz D."/>
            <person name="Laforsch C."/>
            <person name="Lindquist E."/>
            <person name="Lopez J."/>
            <person name="Manak J.R."/>
            <person name="Muller J."/>
            <person name="Pangilinan J."/>
            <person name="Patwardhan R.P."/>
            <person name="Pitluck S."/>
            <person name="Pritham E.J."/>
            <person name="Rechtsteiner A."/>
            <person name="Rho M."/>
            <person name="Rogozin I.B."/>
            <person name="Sakarya O."/>
            <person name="Salamov A."/>
            <person name="Schaack S."/>
            <person name="Shapiro H."/>
            <person name="Shiga Y."/>
            <person name="Skalitzky C."/>
            <person name="Smith Z."/>
            <person name="Souvorov A."/>
            <person name="Sung W."/>
            <person name="Tang Z."/>
            <person name="Tsuchiya D."/>
            <person name="Tu H."/>
            <person name="Vos H."/>
            <person name="Wang M."/>
            <person name="Wolf Y.I."/>
            <person name="Yamagata H."/>
            <person name="Yamada T."/>
            <person name="Ye Y."/>
            <person name="Shaw J.R."/>
            <person name="Andrews J."/>
            <person name="Crease T.J."/>
            <person name="Tang H."/>
            <person name="Lucas S.M."/>
            <person name="Robertson H.M."/>
            <person name="Bork P."/>
            <person name="Koonin E.V."/>
            <person name="Zdobnov E.M."/>
            <person name="Grigoriev I.V."/>
            <person name="Lynch M."/>
            <person name="Boore J.L."/>
        </authorList>
    </citation>
    <scope>NUCLEOTIDE SEQUENCE [LARGE SCALE GENOMIC DNA]</scope>
</reference>
<evidence type="ECO:0000256" key="1">
    <source>
        <dbReference type="SAM" id="Phobius"/>
    </source>
</evidence>
<feature type="transmembrane region" description="Helical" evidence="1">
    <location>
        <begin position="91"/>
        <end position="110"/>
    </location>
</feature>
<evidence type="ECO:0000313" key="3">
    <source>
        <dbReference type="Proteomes" id="UP000000305"/>
    </source>
</evidence>
<proteinExistence type="predicted"/>
<keyword evidence="1" id="KW-0812">Transmembrane</keyword>
<keyword evidence="1" id="KW-0472">Membrane</keyword>
<keyword evidence="3" id="KW-1185">Reference proteome</keyword>
<dbReference type="OrthoDB" id="10563380at2759"/>
<dbReference type="Proteomes" id="UP000000305">
    <property type="component" value="Unassembled WGS sequence"/>
</dbReference>
<sequence>MAGFFFGVHCPFIKGTWAVPPLATDFYQDFRLNLKEKKKAIQRPAAAALPTAAAAAAAAAARWRSLHLHAGRQQQPSGQNTFGRGTLQTSASMLLVLLCFMMLVGLMVVIKACCQSEFFRGDSPDSSSDSVVQVSVVESTASTPVPYHTNINIIPDVLFERSCRMTSSSSSSGDQHFIDVDFSLPPSYEEAVKMPLPFRSSS</sequence>
<gene>
    <name evidence="2" type="ORF">DAPPUDRAFT_220319</name>
</gene>